<keyword evidence="2" id="KW-1185">Reference proteome</keyword>
<dbReference type="AlphaFoldDB" id="A0A8S3QLQ6"/>
<name>A0A8S3QLQ6_MYTED</name>
<evidence type="ECO:0000313" key="1">
    <source>
        <dbReference type="EMBL" id="CAG2195442.1"/>
    </source>
</evidence>
<reference evidence="1" key="1">
    <citation type="submission" date="2021-03" db="EMBL/GenBank/DDBJ databases">
        <authorList>
            <person name="Bekaert M."/>
        </authorList>
    </citation>
    <scope>NUCLEOTIDE SEQUENCE</scope>
</reference>
<organism evidence="1 2">
    <name type="scientific">Mytilus edulis</name>
    <name type="common">Blue mussel</name>
    <dbReference type="NCBI Taxonomy" id="6550"/>
    <lineage>
        <taxon>Eukaryota</taxon>
        <taxon>Metazoa</taxon>
        <taxon>Spiralia</taxon>
        <taxon>Lophotrochozoa</taxon>
        <taxon>Mollusca</taxon>
        <taxon>Bivalvia</taxon>
        <taxon>Autobranchia</taxon>
        <taxon>Pteriomorphia</taxon>
        <taxon>Mytilida</taxon>
        <taxon>Mytiloidea</taxon>
        <taxon>Mytilidae</taxon>
        <taxon>Mytilinae</taxon>
        <taxon>Mytilus</taxon>
    </lineage>
</organism>
<gene>
    <name evidence="1" type="ORF">MEDL_10426</name>
</gene>
<protein>
    <submittedName>
        <fullName evidence="1">Uncharacterized protein</fullName>
    </submittedName>
</protein>
<dbReference type="OrthoDB" id="6175374at2759"/>
<dbReference type="Proteomes" id="UP000683360">
    <property type="component" value="Unassembled WGS sequence"/>
</dbReference>
<accession>A0A8S3QLQ6</accession>
<comment type="caution">
    <text evidence="1">The sequence shown here is derived from an EMBL/GenBank/DDBJ whole genome shotgun (WGS) entry which is preliminary data.</text>
</comment>
<sequence>MEDSLKNIAEFLSTTKYNDKLINGLKDQKTITAVKDIAAVIPSLRCTRTANVVVASLKIVSIMATAAIPGFGPFASGIISVCSIILGTLWKDNEDNDSTIIKGIEAEELKTKVRGILATFHVSELYLCTLESKCQDVNQKDIDHMMSVIDLYQGSEILGNLRCDIENGINLEDVVKAKQIICLVNLYVRVAAIRSSMLWRMYSILTCQQKCPWFLEMYDSKVPHTSDVIRNIIKKEDDIHKQCLLFLTEPDCDTITILTLFNPSEHIEISTFVRSLGMEFQRLSDVLQGEFSISSERWKDYGLIMSSNGWGSMWGSYSPNENQNIFKFQEVSTEDSIFTIWSIRWPSWYVEMSRDRRCRGIDKSTKKIGPPAIWKILRLKNGHFMMSPLQWPCRYAYISQFGFSHLRGYDGNPGDSGTLIFEPKRNNI</sequence>
<dbReference type="EMBL" id="CAJPWZ010000520">
    <property type="protein sequence ID" value="CAG2195442.1"/>
    <property type="molecule type" value="Genomic_DNA"/>
</dbReference>
<proteinExistence type="predicted"/>
<evidence type="ECO:0000313" key="2">
    <source>
        <dbReference type="Proteomes" id="UP000683360"/>
    </source>
</evidence>